<feature type="non-terminal residue" evidence="1">
    <location>
        <position position="30"/>
    </location>
</feature>
<dbReference type="EMBL" id="BARS01032800">
    <property type="protein sequence ID" value="GAG18617.1"/>
    <property type="molecule type" value="Genomic_DNA"/>
</dbReference>
<protein>
    <recommendedName>
        <fullName evidence="2">Isochorismatase-like domain-containing protein</fullName>
    </recommendedName>
</protein>
<proteinExistence type="predicted"/>
<comment type="caution">
    <text evidence="1">The sequence shown here is derived from an EMBL/GenBank/DDBJ whole genome shotgun (WGS) entry which is preliminary data.</text>
</comment>
<accession>X0W5P0</accession>
<evidence type="ECO:0008006" key="2">
    <source>
        <dbReference type="Google" id="ProtNLM"/>
    </source>
</evidence>
<reference evidence="1" key="1">
    <citation type="journal article" date="2014" name="Front. Microbiol.">
        <title>High frequency of phylogenetically diverse reductive dehalogenase-homologous genes in deep subseafloor sedimentary metagenomes.</title>
        <authorList>
            <person name="Kawai M."/>
            <person name="Futagami T."/>
            <person name="Toyoda A."/>
            <person name="Takaki Y."/>
            <person name="Nishi S."/>
            <person name="Hori S."/>
            <person name="Arai W."/>
            <person name="Tsubouchi T."/>
            <person name="Morono Y."/>
            <person name="Uchiyama I."/>
            <person name="Ito T."/>
            <person name="Fujiyama A."/>
            <person name="Inagaki F."/>
            <person name="Takami H."/>
        </authorList>
    </citation>
    <scope>NUCLEOTIDE SEQUENCE</scope>
    <source>
        <strain evidence="1">Expedition CK06-06</strain>
    </source>
</reference>
<dbReference type="SUPFAM" id="SSF52499">
    <property type="entry name" value="Isochorismatase-like hydrolases"/>
    <property type="match status" value="1"/>
</dbReference>
<evidence type="ECO:0000313" key="1">
    <source>
        <dbReference type="EMBL" id="GAG18617.1"/>
    </source>
</evidence>
<gene>
    <name evidence="1" type="ORF">S01H1_50873</name>
</gene>
<dbReference type="Gene3D" id="3.40.50.850">
    <property type="entry name" value="Isochorismatase-like"/>
    <property type="match status" value="1"/>
</dbReference>
<dbReference type="InterPro" id="IPR036380">
    <property type="entry name" value="Isochorismatase-like_sf"/>
</dbReference>
<dbReference type="AlphaFoldDB" id="X0W5P0"/>
<sequence length="30" mass="3181">MQSVLVVVDMLNGFCNERGALFVGPGARSI</sequence>
<name>X0W5P0_9ZZZZ</name>
<organism evidence="1">
    <name type="scientific">marine sediment metagenome</name>
    <dbReference type="NCBI Taxonomy" id="412755"/>
    <lineage>
        <taxon>unclassified sequences</taxon>
        <taxon>metagenomes</taxon>
        <taxon>ecological metagenomes</taxon>
    </lineage>
</organism>